<reference evidence="1 2" key="1">
    <citation type="journal article" date="2011" name="EMBO J.">
        <title>Structural diversity of bacterial flagellar motors.</title>
        <authorList>
            <person name="Chen S."/>
            <person name="Beeby M."/>
            <person name="Murphy G.E."/>
            <person name="Leadbetter J.R."/>
            <person name="Hendrixson D.R."/>
            <person name="Briegel A."/>
            <person name="Li Z."/>
            <person name="Shi J."/>
            <person name="Tocheva E.I."/>
            <person name="Muller A."/>
            <person name="Dobro M.J."/>
            <person name="Jensen G.J."/>
        </authorList>
    </citation>
    <scope>NUCLEOTIDE SEQUENCE [LARGE SCALE GENOMIC DNA]</scope>
    <source>
        <strain evidence="1 2">DSM 6540</strain>
    </source>
</reference>
<accession>F7NFX9</accession>
<dbReference type="Proteomes" id="UP000003240">
    <property type="component" value="Unassembled WGS sequence"/>
</dbReference>
<evidence type="ECO:0000313" key="2">
    <source>
        <dbReference type="Proteomes" id="UP000003240"/>
    </source>
</evidence>
<dbReference type="STRING" id="1009370.ALO_04813"/>
<sequence length="46" mass="5496">MIIQFWDDTGPDQARREATENVEQFLLSDKEAAYEVAAIEYELFRW</sequence>
<proteinExistence type="predicted"/>
<dbReference type="AlphaFoldDB" id="F7NFX9"/>
<evidence type="ECO:0000313" key="1">
    <source>
        <dbReference type="EMBL" id="EGO65042.1"/>
    </source>
</evidence>
<name>F7NFX9_9FIRM</name>
<gene>
    <name evidence="1" type="ORF">ALO_04813</name>
</gene>
<comment type="caution">
    <text evidence="1">The sequence shown here is derived from an EMBL/GenBank/DDBJ whole genome shotgun (WGS) entry which is preliminary data.</text>
</comment>
<keyword evidence="2" id="KW-1185">Reference proteome</keyword>
<organism evidence="1 2">
    <name type="scientific">Acetonema longum DSM 6540</name>
    <dbReference type="NCBI Taxonomy" id="1009370"/>
    <lineage>
        <taxon>Bacteria</taxon>
        <taxon>Bacillati</taxon>
        <taxon>Bacillota</taxon>
        <taxon>Negativicutes</taxon>
        <taxon>Acetonemataceae</taxon>
        <taxon>Acetonema</taxon>
    </lineage>
</organism>
<dbReference type="EMBL" id="AFGF01000038">
    <property type="protein sequence ID" value="EGO65042.1"/>
    <property type="molecule type" value="Genomic_DNA"/>
</dbReference>
<protein>
    <submittedName>
        <fullName evidence="1">Uncharacterized protein</fullName>
    </submittedName>
</protein>